<comment type="caution">
    <text evidence="2">The sequence shown here is derived from an EMBL/GenBank/DDBJ whole genome shotgun (WGS) entry which is preliminary data.</text>
</comment>
<protein>
    <submittedName>
        <fullName evidence="2">Uncharacterized protein</fullName>
    </submittedName>
</protein>
<dbReference type="EMBL" id="DRTV01000200">
    <property type="protein sequence ID" value="HHF58346.1"/>
    <property type="molecule type" value="Genomic_DNA"/>
</dbReference>
<evidence type="ECO:0000313" key="2">
    <source>
        <dbReference type="EMBL" id="HHF58346.1"/>
    </source>
</evidence>
<evidence type="ECO:0000256" key="1">
    <source>
        <dbReference type="SAM" id="Coils"/>
    </source>
</evidence>
<keyword evidence="1" id="KW-0175">Coiled coil</keyword>
<dbReference type="Proteomes" id="UP000886014">
    <property type="component" value="Unassembled WGS sequence"/>
</dbReference>
<feature type="coiled-coil region" evidence="1">
    <location>
        <begin position="3"/>
        <end position="30"/>
    </location>
</feature>
<accession>A0A7C5I4W8</accession>
<dbReference type="AlphaFoldDB" id="A0A7C5I4W8"/>
<organism evidence="2">
    <name type="scientific">candidate division WOR-3 bacterium</name>
    <dbReference type="NCBI Taxonomy" id="2052148"/>
    <lineage>
        <taxon>Bacteria</taxon>
        <taxon>Bacteria division WOR-3</taxon>
    </lineage>
</organism>
<sequence>MKEGKLIKELKELEHHIKEELDERRRLQENTELELLKFYHEGYLEGQRVIFDRILDIIDAHRKDKLDDRNEEQR</sequence>
<reference evidence="2" key="1">
    <citation type="journal article" date="2020" name="mSystems">
        <title>Genome- and Community-Level Interaction Insights into Carbon Utilization and Element Cycling Functions of Hydrothermarchaeota in Hydrothermal Sediment.</title>
        <authorList>
            <person name="Zhou Z."/>
            <person name="Liu Y."/>
            <person name="Xu W."/>
            <person name="Pan J."/>
            <person name="Luo Z.H."/>
            <person name="Li M."/>
        </authorList>
    </citation>
    <scope>NUCLEOTIDE SEQUENCE [LARGE SCALE GENOMIC DNA]</scope>
    <source>
        <strain evidence="2">HyVt-94</strain>
    </source>
</reference>
<name>A0A7C5I4W8_UNCW3</name>
<gene>
    <name evidence="2" type="ORF">ENL41_02855</name>
</gene>
<proteinExistence type="predicted"/>